<reference evidence="3 4" key="2">
    <citation type="submission" date="2024-05" db="EMBL/GenBank/DDBJ databases">
        <authorList>
            <person name="Chen Y."/>
            <person name="Shah S."/>
            <person name="Dougan E. K."/>
            <person name="Thang M."/>
            <person name="Chan C."/>
        </authorList>
    </citation>
    <scope>NUCLEOTIDE SEQUENCE [LARGE SCALE GENOMIC DNA]</scope>
</reference>
<dbReference type="EMBL" id="CAMXCT020004746">
    <property type="protein sequence ID" value="CAL1163604.1"/>
    <property type="molecule type" value="Genomic_DNA"/>
</dbReference>
<keyword evidence="4" id="KW-1185">Reference proteome</keyword>
<evidence type="ECO:0000313" key="3">
    <source>
        <dbReference type="EMBL" id="CAL4797541.1"/>
    </source>
</evidence>
<protein>
    <submittedName>
        <fullName evidence="2">Uncharacterized protein</fullName>
    </submittedName>
</protein>
<feature type="region of interest" description="Disordered" evidence="1">
    <location>
        <begin position="1"/>
        <end position="42"/>
    </location>
</feature>
<dbReference type="EMBL" id="CAMXCT010004746">
    <property type="protein sequence ID" value="CAI4010229.1"/>
    <property type="molecule type" value="Genomic_DNA"/>
</dbReference>
<reference evidence="2" key="1">
    <citation type="submission" date="2022-10" db="EMBL/GenBank/DDBJ databases">
        <authorList>
            <person name="Chen Y."/>
            <person name="Dougan E. K."/>
            <person name="Chan C."/>
            <person name="Rhodes N."/>
            <person name="Thang M."/>
        </authorList>
    </citation>
    <scope>NUCLEOTIDE SEQUENCE</scope>
</reference>
<organism evidence="2">
    <name type="scientific">Cladocopium goreaui</name>
    <dbReference type="NCBI Taxonomy" id="2562237"/>
    <lineage>
        <taxon>Eukaryota</taxon>
        <taxon>Sar</taxon>
        <taxon>Alveolata</taxon>
        <taxon>Dinophyceae</taxon>
        <taxon>Suessiales</taxon>
        <taxon>Symbiodiniaceae</taxon>
        <taxon>Cladocopium</taxon>
    </lineage>
</organism>
<name>A0A9P1GHB7_9DINO</name>
<gene>
    <name evidence="2" type="ORF">C1SCF055_LOCUS35513</name>
</gene>
<evidence type="ECO:0000313" key="2">
    <source>
        <dbReference type="EMBL" id="CAI4010229.1"/>
    </source>
</evidence>
<dbReference type="EMBL" id="CAMXCT030004746">
    <property type="protein sequence ID" value="CAL4797541.1"/>
    <property type="molecule type" value="Genomic_DNA"/>
</dbReference>
<evidence type="ECO:0000256" key="1">
    <source>
        <dbReference type="SAM" id="MobiDB-lite"/>
    </source>
</evidence>
<dbReference type="Proteomes" id="UP001152797">
    <property type="component" value="Unassembled WGS sequence"/>
</dbReference>
<evidence type="ECO:0000313" key="4">
    <source>
        <dbReference type="Proteomes" id="UP001152797"/>
    </source>
</evidence>
<dbReference type="AlphaFoldDB" id="A0A9P1GHB7"/>
<sequence length="338" mass="36895">MMAPKKTLFSPKKKAKSQAASASMPRVSSLMPKAAPAAGTSSKLPANNSIELSIMPYTRRASDIMQSLPDEPLFQVQVKHDAKPSVTNRILASMNNFLQELHTEDWSMPSTLAALRTEAGILLQITGHDDPHGAGFIPWRIAFYVVRGPSDLQNALNLLDSFFTYRKTHLTDNDIAFPNAFKVHLSIAEPLGNAVDTTQFANATTVTSPATLDPFEAAPPAGHKILIFSAEFHQDGWNLSGVFVGQTYAFRDKFEAAGIYGARVEESDEYCRVLPQMNVGAQEGRVWFSNHILNDILAGLVMQVRVTTPPPDTSPAADFLSLLVDQPQISLKQTTTVG</sequence>
<dbReference type="OrthoDB" id="443819at2759"/>
<comment type="caution">
    <text evidence="2">The sequence shown here is derived from an EMBL/GenBank/DDBJ whole genome shotgun (WGS) entry which is preliminary data.</text>
</comment>
<accession>A0A9P1GHB7</accession>
<proteinExistence type="predicted"/>